<dbReference type="EMBL" id="MQVX01000001">
    <property type="protein sequence ID" value="PQJ14927.1"/>
    <property type="molecule type" value="Genomic_DNA"/>
</dbReference>
<comment type="caution">
    <text evidence="3">The sequence shown here is derived from an EMBL/GenBank/DDBJ whole genome shotgun (WGS) entry which is preliminary data.</text>
</comment>
<dbReference type="AlphaFoldDB" id="A0A2S7T5X6"/>
<proteinExistence type="predicted"/>
<dbReference type="InterPro" id="IPR046551">
    <property type="entry name" value="DUF6705"/>
</dbReference>
<evidence type="ECO:0000256" key="1">
    <source>
        <dbReference type="SAM" id="SignalP"/>
    </source>
</evidence>
<reference evidence="4" key="1">
    <citation type="submission" date="2016-11" db="EMBL/GenBank/DDBJ databases">
        <title>Trade-off between light-utilization and light-protection in marine flavobacteria.</title>
        <authorList>
            <person name="Kumagai Y."/>
            <person name="Yoshizawa S."/>
            <person name="Kogure K."/>
        </authorList>
    </citation>
    <scope>NUCLEOTIDE SEQUENCE [LARGE SCALE GENOMIC DNA]</scope>
    <source>
        <strain evidence="4">SG-18</strain>
    </source>
</reference>
<evidence type="ECO:0000259" key="2">
    <source>
        <dbReference type="Pfam" id="PF20448"/>
    </source>
</evidence>
<dbReference type="PROSITE" id="PS51257">
    <property type="entry name" value="PROKAR_LIPOPROTEIN"/>
    <property type="match status" value="1"/>
</dbReference>
<feature type="chain" id="PRO_5015417487" description="DUF6705 domain-containing protein" evidence="1">
    <location>
        <begin position="19"/>
        <end position="200"/>
    </location>
</feature>
<organism evidence="3 4">
    <name type="scientific">Aureicoccus marinus</name>
    <dbReference type="NCBI Taxonomy" id="754435"/>
    <lineage>
        <taxon>Bacteria</taxon>
        <taxon>Pseudomonadati</taxon>
        <taxon>Bacteroidota</taxon>
        <taxon>Flavobacteriia</taxon>
        <taxon>Flavobacteriales</taxon>
        <taxon>Flavobacteriaceae</taxon>
        <taxon>Aureicoccus</taxon>
    </lineage>
</organism>
<protein>
    <recommendedName>
        <fullName evidence="2">DUF6705 domain-containing protein</fullName>
    </recommendedName>
</protein>
<dbReference type="OrthoDB" id="1261237at2"/>
<feature type="signal peptide" evidence="1">
    <location>
        <begin position="1"/>
        <end position="18"/>
    </location>
</feature>
<dbReference type="Proteomes" id="UP000239366">
    <property type="component" value="Unassembled WGS sequence"/>
</dbReference>
<dbReference type="RefSeq" id="WP_105000570.1">
    <property type="nucleotide sequence ID" value="NZ_MQVX01000001.1"/>
</dbReference>
<name>A0A2S7T5X6_9FLAO</name>
<evidence type="ECO:0000313" key="4">
    <source>
        <dbReference type="Proteomes" id="UP000239366"/>
    </source>
</evidence>
<keyword evidence="1" id="KW-0732">Signal</keyword>
<feature type="domain" description="DUF6705" evidence="2">
    <location>
        <begin position="1"/>
        <end position="200"/>
    </location>
</feature>
<evidence type="ECO:0000313" key="3">
    <source>
        <dbReference type="EMBL" id="PQJ14927.1"/>
    </source>
</evidence>
<sequence>MKRIIIIFLTLTAFSCKAQSLIKPLDGGGSCPVFDTNCYEKDTTNELLKFSGTWKYQSGNTEITFKLKKEEHYQISNNRNFLDLLVGEYQYVENGLELANTLAQFDNPFVSGYRHSISGSVFMHRLPSYYCEDNSEPAEIKINVNISHPTDTDVDGQLILRYVNDSEIEKLEVCVYDQTTLGSGDVRTLIPDGQYVFVKQ</sequence>
<accession>A0A2S7T5X6</accession>
<keyword evidence="4" id="KW-1185">Reference proteome</keyword>
<gene>
    <name evidence="3" type="ORF">BST99_03520</name>
</gene>
<dbReference type="Pfam" id="PF20448">
    <property type="entry name" value="DUF6705"/>
    <property type="match status" value="1"/>
</dbReference>